<gene>
    <name evidence="6" type="ORF">CISIN_1g026616mg</name>
</gene>
<dbReference type="STRING" id="2711.A0A067GG95"/>
<accession>A0A067GG95</accession>
<sequence length="236" mass="26392">MAKGDVERGTTELYPGMIEPPEIRWAFIRKVYAIVAMQILLTIAVASVVVFVKPIHKFLASGTPGLVLLIVVFILTLLLICPLFAYRKRHPWNFVLLVLFTILLSFTLGVACAFSKGKIILEAFILTGAAVAGLTLYTFWAVKRGKDFSFLGPFLSASLLVLIVFGIFMFFFRVGKVAHMIYGLMGAIIFSGYIVYDTNNLIKRYTYDEYITAAIELYLDIVNIFIAFLQMLGATD</sequence>
<evidence type="ECO:0000256" key="1">
    <source>
        <dbReference type="ARBA" id="ARBA00004141"/>
    </source>
</evidence>
<protein>
    <recommendedName>
        <fullName evidence="8">BI1-like protein</fullName>
    </recommendedName>
</protein>
<dbReference type="eggNOG" id="KOG2322">
    <property type="taxonomic scope" value="Eukaryota"/>
</dbReference>
<feature type="transmembrane region" description="Helical" evidence="5">
    <location>
        <begin position="179"/>
        <end position="196"/>
    </location>
</feature>
<keyword evidence="7" id="KW-1185">Reference proteome</keyword>
<dbReference type="Proteomes" id="UP000027120">
    <property type="component" value="Unassembled WGS sequence"/>
</dbReference>
<keyword evidence="3 5" id="KW-1133">Transmembrane helix</keyword>
<keyword evidence="2 5" id="KW-0812">Transmembrane</keyword>
<dbReference type="PANTHER" id="PTHR23291">
    <property type="entry name" value="BAX INHIBITOR-RELATED"/>
    <property type="match status" value="1"/>
</dbReference>
<dbReference type="EMBL" id="KK784883">
    <property type="protein sequence ID" value="KDO74482.1"/>
    <property type="molecule type" value="Genomic_DNA"/>
</dbReference>
<evidence type="ECO:0008006" key="8">
    <source>
        <dbReference type="Google" id="ProtNLM"/>
    </source>
</evidence>
<feature type="transmembrane region" description="Helical" evidence="5">
    <location>
        <begin position="31"/>
        <end position="52"/>
    </location>
</feature>
<evidence type="ECO:0000256" key="5">
    <source>
        <dbReference type="RuleBase" id="RU004379"/>
    </source>
</evidence>
<feature type="transmembrane region" description="Helical" evidence="5">
    <location>
        <begin position="92"/>
        <end position="114"/>
    </location>
</feature>
<evidence type="ECO:0000256" key="2">
    <source>
        <dbReference type="ARBA" id="ARBA00022692"/>
    </source>
</evidence>
<comment type="subcellular location">
    <subcellularLocation>
        <location evidence="1">Membrane</location>
        <topology evidence="1">Multi-pass membrane protein</topology>
    </subcellularLocation>
</comment>
<organism evidence="6 7">
    <name type="scientific">Citrus sinensis</name>
    <name type="common">Sweet orange</name>
    <name type="synonym">Citrus aurantium var. sinensis</name>
    <dbReference type="NCBI Taxonomy" id="2711"/>
    <lineage>
        <taxon>Eukaryota</taxon>
        <taxon>Viridiplantae</taxon>
        <taxon>Streptophyta</taxon>
        <taxon>Embryophyta</taxon>
        <taxon>Tracheophyta</taxon>
        <taxon>Spermatophyta</taxon>
        <taxon>Magnoliopsida</taxon>
        <taxon>eudicotyledons</taxon>
        <taxon>Gunneridae</taxon>
        <taxon>Pentapetalae</taxon>
        <taxon>rosids</taxon>
        <taxon>malvids</taxon>
        <taxon>Sapindales</taxon>
        <taxon>Rutaceae</taxon>
        <taxon>Aurantioideae</taxon>
        <taxon>Citrus</taxon>
    </lineage>
</organism>
<comment type="similarity">
    <text evidence="5">Belongs to the BI1 family.</text>
</comment>
<feature type="transmembrane region" description="Helical" evidence="5">
    <location>
        <begin position="148"/>
        <end position="172"/>
    </location>
</feature>
<name>A0A067GG95_CITSI</name>
<reference evidence="6 7" key="1">
    <citation type="submission" date="2014-04" db="EMBL/GenBank/DDBJ databases">
        <authorList>
            <consortium name="International Citrus Genome Consortium"/>
            <person name="Gmitter F."/>
            <person name="Chen C."/>
            <person name="Farmerie W."/>
            <person name="Harkins T."/>
            <person name="Desany B."/>
            <person name="Mohiuddin M."/>
            <person name="Kodira C."/>
            <person name="Borodovsky M."/>
            <person name="Lomsadze A."/>
            <person name="Burns P."/>
            <person name="Jenkins J."/>
            <person name="Prochnik S."/>
            <person name="Shu S."/>
            <person name="Chapman J."/>
            <person name="Pitluck S."/>
            <person name="Schmutz J."/>
            <person name="Rokhsar D."/>
        </authorList>
    </citation>
    <scope>NUCLEOTIDE SEQUENCE</scope>
</reference>
<dbReference type="GO" id="GO:0016020">
    <property type="term" value="C:membrane"/>
    <property type="evidence" value="ECO:0000318"/>
    <property type="project" value="GO_Central"/>
</dbReference>
<keyword evidence="4 5" id="KW-0472">Membrane</keyword>
<dbReference type="AlphaFoldDB" id="A0A067GG95"/>
<dbReference type="PANTHER" id="PTHR23291:SF121">
    <property type="entry name" value="BI1-LIKE PROTEIN"/>
    <property type="match status" value="1"/>
</dbReference>
<evidence type="ECO:0000256" key="3">
    <source>
        <dbReference type="ARBA" id="ARBA00022989"/>
    </source>
</evidence>
<evidence type="ECO:0000313" key="6">
    <source>
        <dbReference type="EMBL" id="KDO74482.1"/>
    </source>
</evidence>
<dbReference type="InterPro" id="IPR006214">
    <property type="entry name" value="Bax_inhibitor_1-related"/>
</dbReference>
<dbReference type="GO" id="GO:0030968">
    <property type="term" value="P:endoplasmic reticulum unfolded protein response"/>
    <property type="evidence" value="ECO:0000318"/>
    <property type="project" value="GO_Central"/>
</dbReference>
<feature type="transmembrane region" description="Helical" evidence="5">
    <location>
        <begin position="211"/>
        <end position="232"/>
    </location>
</feature>
<dbReference type="PaxDb" id="2711-XP_006489444.1"/>
<evidence type="ECO:0000256" key="4">
    <source>
        <dbReference type="ARBA" id="ARBA00023136"/>
    </source>
</evidence>
<dbReference type="GO" id="GO:0005262">
    <property type="term" value="F:calcium channel activity"/>
    <property type="evidence" value="ECO:0000318"/>
    <property type="project" value="GO_Central"/>
</dbReference>
<dbReference type="SMR" id="A0A067GG95"/>
<feature type="transmembrane region" description="Helical" evidence="5">
    <location>
        <begin position="121"/>
        <end position="142"/>
    </location>
</feature>
<feature type="transmembrane region" description="Helical" evidence="5">
    <location>
        <begin position="64"/>
        <end position="86"/>
    </location>
</feature>
<evidence type="ECO:0000313" key="7">
    <source>
        <dbReference type="Proteomes" id="UP000027120"/>
    </source>
</evidence>
<proteinExistence type="inferred from homology"/>
<dbReference type="Pfam" id="PF01027">
    <property type="entry name" value="Bax1-I"/>
    <property type="match status" value="1"/>
</dbReference>